<dbReference type="EMBL" id="JAOTPV010000001">
    <property type="protein sequence ID" value="KAJ4490136.1"/>
    <property type="molecule type" value="Genomic_DNA"/>
</dbReference>
<feature type="transmembrane region" description="Helical" evidence="1">
    <location>
        <begin position="278"/>
        <end position="301"/>
    </location>
</feature>
<dbReference type="AlphaFoldDB" id="A0A9W9DYP4"/>
<reference evidence="2" key="1">
    <citation type="submission" date="2022-08" db="EMBL/GenBank/DDBJ databases">
        <title>A Global Phylogenomic Analysis of the Shiitake Genus Lentinula.</title>
        <authorList>
            <consortium name="DOE Joint Genome Institute"/>
            <person name="Sierra-Patev S."/>
            <person name="Min B."/>
            <person name="Naranjo-Ortiz M."/>
            <person name="Looney B."/>
            <person name="Konkel Z."/>
            <person name="Slot J.C."/>
            <person name="Sakamoto Y."/>
            <person name="Steenwyk J.L."/>
            <person name="Rokas A."/>
            <person name="Carro J."/>
            <person name="Camarero S."/>
            <person name="Ferreira P."/>
            <person name="Molpeceres G."/>
            <person name="Ruiz-Duenas F.J."/>
            <person name="Serrano A."/>
            <person name="Henrissat B."/>
            <person name="Drula E."/>
            <person name="Hughes K.W."/>
            <person name="Mata J.L."/>
            <person name="Ishikawa N.K."/>
            <person name="Vargas-Isla R."/>
            <person name="Ushijima S."/>
            <person name="Smith C.A."/>
            <person name="Ahrendt S."/>
            <person name="Andreopoulos W."/>
            <person name="He G."/>
            <person name="Labutti K."/>
            <person name="Lipzen A."/>
            <person name="Ng V."/>
            <person name="Riley R."/>
            <person name="Sandor L."/>
            <person name="Barry K."/>
            <person name="Martinez A.T."/>
            <person name="Xiao Y."/>
            <person name="Gibbons J.G."/>
            <person name="Terashima K."/>
            <person name="Grigoriev I.V."/>
            <person name="Hibbett D.S."/>
        </authorList>
    </citation>
    <scope>NUCLEOTIDE SEQUENCE</scope>
    <source>
        <strain evidence="2">JLM2183</strain>
    </source>
</reference>
<dbReference type="OrthoDB" id="3197626at2759"/>
<proteinExistence type="predicted"/>
<comment type="caution">
    <text evidence="2">The sequence shown here is derived from an EMBL/GenBank/DDBJ whole genome shotgun (WGS) entry which is preliminary data.</text>
</comment>
<feature type="transmembrane region" description="Helical" evidence="1">
    <location>
        <begin position="307"/>
        <end position="328"/>
    </location>
</feature>
<feature type="transmembrane region" description="Helical" evidence="1">
    <location>
        <begin position="162"/>
        <end position="182"/>
    </location>
</feature>
<keyword evidence="3" id="KW-1185">Reference proteome</keyword>
<sequence length="423" mass="47476">MRSQYRTVSTISPFHLFFLRLEVTSCLFRGARTVYIKAPTVNCEPPLSLHLLPLTFIGWNKTQSFLVDSAGLLLLVMPNWSSQTEVQLDAEVLLKFTHALMGIYVWEWFLSVDFDWEFMSGKRSFRWPIVFYFANRYLLFFALIGILISFDTTTKLNCQAIYIFNQLAGNASVGLASINLSLRTLAVYGNPKALAVILLIVILGHWSLILQAGVLLRAAWSNESSQCVIVYTNNTILAATFIYTMVFDLLVFLLNAYKLVPRKGNLSPMGGSRLRRLLFGDGLVYFFIAFLSNLLATVFMLLNLNSIMTVIFNIPAAISSTIVACRVVRRLSTFTNEGPEMFKSGSHLPAGQLYRGSRMPPVVQATSHIGSGVHVQMETYTHTEGIVEQRSPTHTDIDVLRYDEAETKSEYDPCDVEAKAVAL</sequence>
<evidence type="ECO:0000313" key="3">
    <source>
        <dbReference type="Proteomes" id="UP001150266"/>
    </source>
</evidence>
<evidence type="ECO:0000313" key="2">
    <source>
        <dbReference type="EMBL" id="KAJ4490136.1"/>
    </source>
</evidence>
<dbReference type="Proteomes" id="UP001150266">
    <property type="component" value="Unassembled WGS sequence"/>
</dbReference>
<gene>
    <name evidence="2" type="ORF">J3R30DRAFT_3419355</name>
</gene>
<name>A0A9W9DYP4_9AGAR</name>
<evidence type="ECO:0008006" key="4">
    <source>
        <dbReference type="Google" id="ProtNLM"/>
    </source>
</evidence>
<protein>
    <recommendedName>
        <fullName evidence="4">Transmembrane protein</fullName>
    </recommendedName>
</protein>
<keyword evidence="1" id="KW-1133">Transmembrane helix</keyword>
<evidence type="ECO:0000256" key="1">
    <source>
        <dbReference type="SAM" id="Phobius"/>
    </source>
</evidence>
<feature type="transmembrane region" description="Helical" evidence="1">
    <location>
        <begin position="129"/>
        <end position="150"/>
    </location>
</feature>
<feature type="transmembrane region" description="Helical" evidence="1">
    <location>
        <begin position="236"/>
        <end position="257"/>
    </location>
</feature>
<feature type="transmembrane region" description="Helical" evidence="1">
    <location>
        <begin position="194"/>
        <end position="216"/>
    </location>
</feature>
<organism evidence="2 3">
    <name type="scientific">Lentinula aciculospora</name>
    <dbReference type="NCBI Taxonomy" id="153920"/>
    <lineage>
        <taxon>Eukaryota</taxon>
        <taxon>Fungi</taxon>
        <taxon>Dikarya</taxon>
        <taxon>Basidiomycota</taxon>
        <taxon>Agaricomycotina</taxon>
        <taxon>Agaricomycetes</taxon>
        <taxon>Agaricomycetidae</taxon>
        <taxon>Agaricales</taxon>
        <taxon>Marasmiineae</taxon>
        <taxon>Omphalotaceae</taxon>
        <taxon>Lentinula</taxon>
    </lineage>
</organism>
<keyword evidence="1" id="KW-0472">Membrane</keyword>
<keyword evidence="1" id="KW-0812">Transmembrane</keyword>
<accession>A0A9W9DYP4</accession>